<proteinExistence type="predicted"/>
<name>C4V6L1_VAIC1</name>
<sequence>MIKDIEIRLHKTAKYQAEDVPRYIERYMKKIAKKNQRTRRTDLECGMIVVVCEGIYESKKVIYLKGLDNNLVLCAGVRDINGVPFFKIDESYLLTTSSKIYINLNDITIKEDEVPLVTKDKSLEVMDIEYTQKMSNIEKTISDEVSKVEYLRAYLKAPFEIDNSVEFYSQDY</sequence>
<evidence type="ECO:0000313" key="4">
    <source>
        <dbReference type="Proteomes" id="UP000009082"/>
    </source>
</evidence>
<dbReference type="InterPro" id="IPR000915">
    <property type="entry name" value="60S_ribosomal_eL6"/>
</dbReference>
<dbReference type="HOGENOM" id="CLU_129464_0_0_1"/>
<evidence type="ECO:0008006" key="5">
    <source>
        <dbReference type="Google" id="ProtNLM"/>
    </source>
</evidence>
<dbReference type="InParanoid" id="C4V6L1"/>
<dbReference type="SUPFAM" id="SSF50104">
    <property type="entry name" value="Translation proteins SH3-like domain"/>
    <property type="match status" value="1"/>
</dbReference>
<accession>C4V6L1</accession>
<dbReference type="FunCoup" id="C4V6L1">
    <property type="interactions" value="210"/>
</dbReference>
<gene>
    <name evidence="3" type="ORF">NCER_100046</name>
</gene>
<dbReference type="OrthoDB" id="2436667at2759"/>
<dbReference type="EMBL" id="ACOL01000002">
    <property type="protein sequence ID" value="EEQ83116.1"/>
    <property type="molecule type" value="Genomic_DNA"/>
</dbReference>
<dbReference type="GO" id="GO:0003735">
    <property type="term" value="F:structural constituent of ribosome"/>
    <property type="evidence" value="ECO:0007669"/>
    <property type="project" value="InterPro"/>
</dbReference>
<evidence type="ECO:0000313" key="3">
    <source>
        <dbReference type="EMBL" id="EEQ83116.1"/>
    </source>
</evidence>
<evidence type="ECO:0000256" key="1">
    <source>
        <dbReference type="ARBA" id="ARBA00022980"/>
    </source>
</evidence>
<keyword evidence="2" id="KW-0687">Ribonucleoprotein</keyword>
<dbReference type="VEuPathDB" id="MicrosporidiaDB:NCER_100046"/>
<dbReference type="PANTHER" id="PTHR10715">
    <property type="entry name" value="60S RIBOSOMAL PROTEIN L6"/>
    <property type="match status" value="1"/>
</dbReference>
<protein>
    <recommendedName>
        <fullName evidence="5">60s ribosomal protein l6</fullName>
    </recommendedName>
</protein>
<evidence type="ECO:0000256" key="2">
    <source>
        <dbReference type="ARBA" id="ARBA00023274"/>
    </source>
</evidence>
<dbReference type="Proteomes" id="UP000009082">
    <property type="component" value="Unassembled WGS sequence"/>
</dbReference>
<dbReference type="OMA" id="WTTENAV"/>
<dbReference type="PANTHER" id="PTHR10715:SF0">
    <property type="entry name" value="LARGE RIBOSOMAL SUBUNIT PROTEIN EL6"/>
    <property type="match status" value="1"/>
</dbReference>
<keyword evidence="1" id="KW-0689">Ribosomal protein</keyword>
<reference evidence="4" key="1">
    <citation type="journal article" date="2009" name="PLoS Pathog.">
        <title>Genomic analyses of the microsporidian Nosema ceranae, an emergent pathogen of honey bees.</title>
        <authorList>
            <person name="Cornman R.S."/>
            <person name="Chen Y.P."/>
            <person name="Schatz M.C."/>
            <person name="Street C."/>
            <person name="Zhao Y."/>
            <person name="Desany B."/>
            <person name="Egholm M."/>
            <person name="Hutchison S."/>
            <person name="Pettis J.S."/>
            <person name="Lipkin W.I."/>
            <person name="Evans J.D."/>
        </authorList>
    </citation>
    <scope>NUCLEOTIDE SEQUENCE [LARGE SCALE GENOMIC DNA]</scope>
    <source>
        <strain evidence="4">BRL01</strain>
    </source>
</reference>
<dbReference type="GO" id="GO:0022625">
    <property type="term" value="C:cytosolic large ribosomal subunit"/>
    <property type="evidence" value="ECO:0007669"/>
    <property type="project" value="TreeGrafter"/>
</dbReference>
<dbReference type="AlphaFoldDB" id="C4V6L1"/>
<dbReference type="InterPro" id="IPR008991">
    <property type="entry name" value="Translation_prot_SH3-like_sf"/>
</dbReference>
<dbReference type="GO" id="GO:0000027">
    <property type="term" value="P:ribosomal large subunit assembly"/>
    <property type="evidence" value="ECO:0007669"/>
    <property type="project" value="TreeGrafter"/>
</dbReference>
<dbReference type="STRING" id="578460.C4V6L1"/>
<dbReference type="KEGG" id="nce:NCER_100046"/>
<organism evidence="4">
    <name type="scientific">Vairimorpha ceranae (strain BRL01)</name>
    <name type="common">Microsporidian parasite</name>
    <name type="synonym">Nosema ceranae</name>
    <dbReference type="NCBI Taxonomy" id="578460"/>
    <lineage>
        <taxon>Eukaryota</taxon>
        <taxon>Fungi</taxon>
        <taxon>Fungi incertae sedis</taxon>
        <taxon>Microsporidia</taxon>
        <taxon>Nosematidae</taxon>
        <taxon>Vairimorpha</taxon>
    </lineage>
</organism>
<dbReference type="CDD" id="cd13156">
    <property type="entry name" value="KOW_RPL6"/>
    <property type="match status" value="1"/>
</dbReference>
<dbReference type="GO" id="GO:0002181">
    <property type="term" value="P:cytoplasmic translation"/>
    <property type="evidence" value="ECO:0007669"/>
    <property type="project" value="TreeGrafter"/>
</dbReference>
<dbReference type="InterPro" id="IPR041997">
    <property type="entry name" value="Ribosomal_eL6_KOW"/>
</dbReference>
<dbReference type="GO" id="GO:0003723">
    <property type="term" value="F:RNA binding"/>
    <property type="evidence" value="ECO:0007669"/>
    <property type="project" value="TreeGrafter"/>
</dbReference>